<keyword evidence="2" id="KW-1185">Reference proteome</keyword>
<protein>
    <submittedName>
        <fullName evidence="1">Uncharacterized protein</fullName>
    </submittedName>
</protein>
<accession>A0A9P6DK55</accession>
<evidence type="ECO:0000313" key="1">
    <source>
        <dbReference type="EMBL" id="KAF9504952.1"/>
    </source>
</evidence>
<reference evidence="1" key="1">
    <citation type="journal article" date="2020" name="Nat. Commun.">
        <title>Large-scale genome sequencing of mycorrhizal fungi provides insights into the early evolution of symbiotic traits.</title>
        <authorList>
            <person name="Miyauchi S."/>
            <person name="Kiss E."/>
            <person name="Kuo A."/>
            <person name="Drula E."/>
            <person name="Kohler A."/>
            <person name="Sanchez-Garcia M."/>
            <person name="Morin E."/>
            <person name="Andreopoulos B."/>
            <person name="Barry K.W."/>
            <person name="Bonito G."/>
            <person name="Buee M."/>
            <person name="Carver A."/>
            <person name="Chen C."/>
            <person name="Cichocki N."/>
            <person name="Clum A."/>
            <person name="Culley D."/>
            <person name="Crous P.W."/>
            <person name="Fauchery L."/>
            <person name="Girlanda M."/>
            <person name="Hayes R.D."/>
            <person name="Keri Z."/>
            <person name="LaButti K."/>
            <person name="Lipzen A."/>
            <person name="Lombard V."/>
            <person name="Magnuson J."/>
            <person name="Maillard F."/>
            <person name="Murat C."/>
            <person name="Nolan M."/>
            <person name="Ohm R.A."/>
            <person name="Pangilinan J."/>
            <person name="Pereira M.F."/>
            <person name="Perotto S."/>
            <person name="Peter M."/>
            <person name="Pfister S."/>
            <person name="Riley R."/>
            <person name="Sitrit Y."/>
            <person name="Stielow J.B."/>
            <person name="Szollosi G."/>
            <person name="Zifcakova L."/>
            <person name="Stursova M."/>
            <person name="Spatafora J.W."/>
            <person name="Tedersoo L."/>
            <person name="Vaario L.M."/>
            <person name="Yamada A."/>
            <person name="Yan M."/>
            <person name="Wang P."/>
            <person name="Xu J."/>
            <person name="Bruns T."/>
            <person name="Baldrian P."/>
            <person name="Vilgalys R."/>
            <person name="Dunand C."/>
            <person name="Henrissat B."/>
            <person name="Grigoriev I.V."/>
            <person name="Hibbett D."/>
            <person name="Nagy L.G."/>
            <person name="Martin F.M."/>
        </authorList>
    </citation>
    <scope>NUCLEOTIDE SEQUENCE</scope>
    <source>
        <strain evidence="1">UP504</strain>
    </source>
</reference>
<gene>
    <name evidence="1" type="ORF">BS47DRAFT_1400877</name>
</gene>
<dbReference type="EMBL" id="MU129183">
    <property type="protein sequence ID" value="KAF9504952.1"/>
    <property type="molecule type" value="Genomic_DNA"/>
</dbReference>
<comment type="caution">
    <text evidence="1">The sequence shown here is derived from an EMBL/GenBank/DDBJ whole genome shotgun (WGS) entry which is preliminary data.</text>
</comment>
<sequence length="392" mass="43646">MNGNDVTMMNENAVTGNDVIGMSKNGKTGNDVIRMSKNGETGNNMIGMSEIDVSESMSSDRQGSMAVTRWHKDRSGSLLLIILSLGLVGPPASAYGRQPPMEPCSGHLTIASSAPPIPPATPLVASVIAPCLNAVPLKSWHCIDISPISEFDRDVEWVLWLRQWEVLTAHKSKPTWHKGALYHIFLMFKAEGRRNACVEDYIWEKPLQNFVGVVDIFYIDRVYAHASSEEEVSQLLAIGPPTLNRESSLGQIILDYEWYPPIPVDKNALVPRKMDVADISASWYSARLTAAPAGSVTCWMRHLEMMILAHTDGMAIGNPVKSHFQEPIWQTTSGTMVADLRRITKWKQADIRKEGSQLKTQDASEETFGRMKGNAIWRVILDLTLEQPWYPS</sequence>
<dbReference type="OrthoDB" id="3328225at2759"/>
<organism evidence="1 2">
    <name type="scientific">Hydnum rufescens UP504</name>
    <dbReference type="NCBI Taxonomy" id="1448309"/>
    <lineage>
        <taxon>Eukaryota</taxon>
        <taxon>Fungi</taxon>
        <taxon>Dikarya</taxon>
        <taxon>Basidiomycota</taxon>
        <taxon>Agaricomycotina</taxon>
        <taxon>Agaricomycetes</taxon>
        <taxon>Cantharellales</taxon>
        <taxon>Hydnaceae</taxon>
        <taxon>Hydnum</taxon>
    </lineage>
</organism>
<dbReference type="AlphaFoldDB" id="A0A9P6DK55"/>
<dbReference type="Proteomes" id="UP000886523">
    <property type="component" value="Unassembled WGS sequence"/>
</dbReference>
<evidence type="ECO:0000313" key="2">
    <source>
        <dbReference type="Proteomes" id="UP000886523"/>
    </source>
</evidence>
<proteinExistence type="predicted"/>
<name>A0A9P6DK55_9AGAM</name>